<sequence length="119" mass="12947">MATHNLTQQNFHETVADNDVVVVDFWASWCGPCRAFAPTFEAASDKHPDVLFAKVDTEAEQGLAVAANVRSIPTVMVFREGELVFNQAGMLPAGALDDLVDRAKNLDMRAVRKGGDRTA</sequence>
<dbReference type="RefSeq" id="WP_338889317.1">
    <property type="nucleotide sequence ID" value="NZ_CP147846.1"/>
</dbReference>
<dbReference type="InterPro" id="IPR036249">
    <property type="entry name" value="Thioredoxin-like_sf"/>
</dbReference>
<dbReference type="PROSITE" id="PS51352">
    <property type="entry name" value="THIOREDOXIN_2"/>
    <property type="match status" value="1"/>
</dbReference>
<dbReference type="Pfam" id="PF00085">
    <property type="entry name" value="Thioredoxin"/>
    <property type="match status" value="1"/>
</dbReference>
<evidence type="ECO:0000256" key="7">
    <source>
        <dbReference type="NCBIfam" id="TIGR01068"/>
    </source>
</evidence>
<evidence type="ECO:0000256" key="5">
    <source>
        <dbReference type="ARBA" id="ARBA00023157"/>
    </source>
</evidence>
<evidence type="ECO:0000256" key="6">
    <source>
        <dbReference type="ARBA" id="ARBA00023284"/>
    </source>
</evidence>
<evidence type="ECO:0000259" key="9">
    <source>
        <dbReference type="PROSITE" id="PS51352"/>
    </source>
</evidence>
<protein>
    <recommendedName>
        <fullName evidence="7 8">Thioredoxin</fullName>
    </recommendedName>
</protein>
<dbReference type="Proteomes" id="UP001432000">
    <property type="component" value="Chromosome"/>
</dbReference>
<evidence type="ECO:0000256" key="3">
    <source>
        <dbReference type="ARBA" id="ARBA00022448"/>
    </source>
</evidence>
<dbReference type="CDD" id="cd02947">
    <property type="entry name" value="TRX_family"/>
    <property type="match status" value="1"/>
</dbReference>
<dbReference type="PANTHER" id="PTHR45663">
    <property type="entry name" value="GEO12009P1"/>
    <property type="match status" value="1"/>
</dbReference>
<dbReference type="InterPro" id="IPR017937">
    <property type="entry name" value="Thioredoxin_CS"/>
</dbReference>
<keyword evidence="3" id="KW-0813">Transport</keyword>
<dbReference type="PRINTS" id="PR00421">
    <property type="entry name" value="THIOREDOXIN"/>
</dbReference>
<evidence type="ECO:0000313" key="10">
    <source>
        <dbReference type="EMBL" id="WXG68855.1"/>
    </source>
</evidence>
<organism evidence="10 11">
    <name type="scientific">Rhodococcus sovatensis</name>
    <dbReference type="NCBI Taxonomy" id="1805840"/>
    <lineage>
        <taxon>Bacteria</taxon>
        <taxon>Bacillati</taxon>
        <taxon>Actinomycetota</taxon>
        <taxon>Actinomycetes</taxon>
        <taxon>Mycobacteriales</taxon>
        <taxon>Nocardiaceae</taxon>
        <taxon>Rhodococcus</taxon>
    </lineage>
</organism>
<comment type="similarity">
    <text evidence="2 8">Belongs to the thioredoxin family.</text>
</comment>
<evidence type="ECO:0000256" key="4">
    <source>
        <dbReference type="ARBA" id="ARBA00022982"/>
    </source>
</evidence>
<evidence type="ECO:0000256" key="8">
    <source>
        <dbReference type="PIRNR" id="PIRNR000077"/>
    </source>
</evidence>
<dbReference type="EMBL" id="CP147846">
    <property type="protein sequence ID" value="WXG68855.1"/>
    <property type="molecule type" value="Genomic_DNA"/>
</dbReference>
<dbReference type="SUPFAM" id="SSF52833">
    <property type="entry name" value="Thioredoxin-like"/>
    <property type="match status" value="1"/>
</dbReference>
<evidence type="ECO:0000313" key="11">
    <source>
        <dbReference type="Proteomes" id="UP001432000"/>
    </source>
</evidence>
<dbReference type="PIRSF" id="PIRSF000077">
    <property type="entry name" value="Thioredoxin"/>
    <property type="match status" value="1"/>
</dbReference>
<reference evidence="10 11" key="1">
    <citation type="submission" date="2024-03" db="EMBL/GenBank/DDBJ databases">
        <title>Natural products discovery in diverse microorganisms through a two-stage MS feature dereplication strategy.</title>
        <authorList>
            <person name="Zhang R."/>
        </authorList>
    </citation>
    <scope>NUCLEOTIDE SEQUENCE [LARGE SCALE GENOMIC DNA]</scope>
    <source>
        <strain evidence="10 11">18930</strain>
    </source>
</reference>
<dbReference type="PANTHER" id="PTHR45663:SF40">
    <property type="entry name" value="THIOREDOXIN 2"/>
    <property type="match status" value="1"/>
</dbReference>
<dbReference type="Gene3D" id="3.40.30.10">
    <property type="entry name" value="Glutaredoxin"/>
    <property type="match status" value="1"/>
</dbReference>
<comment type="function">
    <text evidence="1">Participates in various redox reactions through the reversible oxidation of its active center dithiol to a disulfide and catalyzes dithiol-disulfide exchange reactions.</text>
</comment>
<keyword evidence="4" id="KW-0249">Electron transport</keyword>
<dbReference type="InterPro" id="IPR013766">
    <property type="entry name" value="Thioredoxin_domain"/>
</dbReference>
<feature type="domain" description="Thioredoxin" evidence="9">
    <location>
        <begin position="1"/>
        <end position="105"/>
    </location>
</feature>
<evidence type="ECO:0000256" key="1">
    <source>
        <dbReference type="ARBA" id="ARBA00003318"/>
    </source>
</evidence>
<keyword evidence="6" id="KW-0676">Redox-active center</keyword>
<keyword evidence="5" id="KW-1015">Disulfide bond</keyword>
<dbReference type="PROSITE" id="PS00194">
    <property type="entry name" value="THIOREDOXIN_1"/>
    <property type="match status" value="1"/>
</dbReference>
<keyword evidence="11" id="KW-1185">Reference proteome</keyword>
<dbReference type="NCBIfam" id="TIGR01068">
    <property type="entry name" value="thioredoxin"/>
    <property type="match status" value="1"/>
</dbReference>
<proteinExistence type="inferred from homology"/>
<dbReference type="InterPro" id="IPR005746">
    <property type="entry name" value="Thioredoxin"/>
</dbReference>
<evidence type="ECO:0000256" key="2">
    <source>
        <dbReference type="ARBA" id="ARBA00008987"/>
    </source>
</evidence>
<name>A0ABZ2PKQ9_9NOCA</name>
<gene>
    <name evidence="10" type="primary">trxA</name>
    <name evidence="10" type="ORF">WDS16_27360</name>
</gene>
<accession>A0ABZ2PKQ9</accession>